<accession>A0ABP4LK33</accession>
<comment type="caution">
    <text evidence="2">The sequence shown here is derived from an EMBL/GenBank/DDBJ whole genome shotgun (WGS) entry which is preliminary data.</text>
</comment>
<organism evidence="2 3">
    <name type="scientific">Dactylosporangium maewongense</name>
    <dbReference type="NCBI Taxonomy" id="634393"/>
    <lineage>
        <taxon>Bacteria</taxon>
        <taxon>Bacillati</taxon>
        <taxon>Actinomycetota</taxon>
        <taxon>Actinomycetes</taxon>
        <taxon>Micromonosporales</taxon>
        <taxon>Micromonosporaceae</taxon>
        <taxon>Dactylosporangium</taxon>
    </lineage>
</organism>
<feature type="transmembrane region" description="Helical" evidence="1">
    <location>
        <begin position="70"/>
        <end position="91"/>
    </location>
</feature>
<keyword evidence="1" id="KW-0812">Transmembrane</keyword>
<keyword evidence="1" id="KW-0472">Membrane</keyword>
<dbReference type="Proteomes" id="UP001501470">
    <property type="component" value="Unassembled WGS sequence"/>
</dbReference>
<evidence type="ECO:0000313" key="3">
    <source>
        <dbReference type="Proteomes" id="UP001501470"/>
    </source>
</evidence>
<keyword evidence="1" id="KW-1133">Transmembrane helix</keyword>
<dbReference type="Pfam" id="PF10825">
    <property type="entry name" value="DUF2752"/>
    <property type="match status" value="1"/>
</dbReference>
<keyword evidence="3" id="KW-1185">Reference proteome</keyword>
<feature type="transmembrane region" description="Helical" evidence="1">
    <location>
        <begin position="12"/>
        <end position="28"/>
    </location>
</feature>
<feature type="transmembrane region" description="Helical" evidence="1">
    <location>
        <begin position="112"/>
        <end position="132"/>
    </location>
</feature>
<evidence type="ECO:0000313" key="2">
    <source>
        <dbReference type="EMBL" id="GAA1525731.1"/>
    </source>
</evidence>
<dbReference type="RefSeq" id="WP_344504302.1">
    <property type="nucleotide sequence ID" value="NZ_BAAAQD010000009.1"/>
</dbReference>
<evidence type="ECO:0000256" key="1">
    <source>
        <dbReference type="SAM" id="Phobius"/>
    </source>
</evidence>
<protein>
    <recommendedName>
        <fullName evidence="4">DUF2752 domain-containing protein</fullName>
    </recommendedName>
</protein>
<reference evidence="3" key="1">
    <citation type="journal article" date="2019" name="Int. J. Syst. Evol. Microbiol.">
        <title>The Global Catalogue of Microorganisms (GCM) 10K type strain sequencing project: providing services to taxonomists for standard genome sequencing and annotation.</title>
        <authorList>
            <consortium name="The Broad Institute Genomics Platform"/>
            <consortium name="The Broad Institute Genome Sequencing Center for Infectious Disease"/>
            <person name="Wu L."/>
            <person name="Ma J."/>
        </authorList>
    </citation>
    <scope>NUCLEOTIDE SEQUENCE [LARGE SCALE GENOMIC DNA]</scope>
    <source>
        <strain evidence="3">JCM 15933</strain>
    </source>
</reference>
<name>A0ABP4LK33_9ACTN</name>
<proteinExistence type="predicted"/>
<sequence length="133" mass="13630">MRKQLSVPERIGALGAGIAVAAAFWPMFTTSTGLGAPCLLRTFTGVPCPACGLTTAAVELVHGHVVASAAANPAILGVAAVTAVTVPLLLLRQVGVVGAPVPWSGRARSRMGWVMLVAAAMSWAFQLHRLGFS</sequence>
<gene>
    <name evidence="2" type="ORF">GCM10009827_048060</name>
</gene>
<dbReference type="EMBL" id="BAAAQD010000009">
    <property type="protein sequence ID" value="GAA1525731.1"/>
    <property type="molecule type" value="Genomic_DNA"/>
</dbReference>
<evidence type="ECO:0008006" key="4">
    <source>
        <dbReference type="Google" id="ProtNLM"/>
    </source>
</evidence>
<dbReference type="InterPro" id="IPR021215">
    <property type="entry name" value="DUF2752"/>
</dbReference>